<feature type="transmembrane region" description="Helical" evidence="1">
    <location>
        <begin position="76"/>
        <end position="94"/>
    </location>
</feature>
<accession>A0A814YIK3</accession>
<sequence length="99" mass="12131">MPVFVTIKSCRINSQQRELSSKCVQMSQFRTQRRLRTRFNNLQRDLQRELLRDTPDDLNQEIQWLWSDIRRYIDEHIYYGMGFTLAFLMGLSLLPKRYR</sequence>
<name>A0A814YIK3_ADIRI</name>
<comment type="caution">
    <text evidence="2">The sequence shown here is derived from an EMBL/GenBank/DDBJ whole genome shotgun (WGS) entry which is preliminary data.</text>
</comment>
<proteinExistence type="predicted"/>
<reference evidence="2" key="1">
    <citation type="submission" date="2021-02" db="EMBL/GenBank/DDBJ databases">
        <authorList>
            <person name="Nowell W R."/>
        </authorList>
    </citation>
    <scope>NUCLEOTIDE SEQUENCE</scope>
</reference>
<dbReference type="EMBL" id="CAJNOJ010000165">
    <property type="protein sequence ID" value="CAF1229579.1"/>
    <property type="molecule type" value="Genomic_DNA"/>
</dbReference>
<dbReference type="AlphaFoldDB" id="A0A814YIK3"/>
<keyword evidence="1" id="KW-0472">Membrane</keyword>
<dbReference type="Proteomes" id="UP000663852">
    <property type="component" value="Unassembled WGS sequence"/>
</dbReference>
<evidence type="ECO:0000313" key="2">
    <source>
        <dbReference type="EMBL" id="CAF1229579.1"/>
    </source>
</evidence>
<evidence type="ECO:0000256" key="1">
    <source>
        <dbReference type="SAM" id="Phobius"/>
    </source>
</evidence>
<dbReference type="OrthoDB" id="10008021at2759"/>
<protein>
    <submittedName>
        <fullName evidence="2">Uncharacterized protein</fullName>
    </submittedName>
</protein>
<gene>
    <name evidence="2" type="ORF">EDS130_LOCUS26860</name>
</gene>
<keyword evidence="1" id="KW-0812">Transmembrane</keyword>
<evidence type="ECO:0000313" key="3">
    <source>
        <dbReference type="Proteomes" id="UP000663852"/>
    </source>
</evidence>
<keyword evidence="1" id="KW-1133">Transmembrane helix</keyword>
<organism evidence="2 3">
    <name type="scientific">Adineta ricciae</name>
    <name type="common">Rotifer</name>
    <dbReference type="NCBI Taxonomy" id="249248"/>
    <lineage>
        <taxon>Eukaryota</taxon>
        <taxon>Metazoa</taxon>
        <taxon>Spiralia</taxon>
        <taxon>Gnathifera</taxon>
        <taxon>Rotifera</taxon>
        <taxon>Eurotatoria</taxon>
        <taxon>Bdelloidea</taxon>
        <taxon>Adinetida</taxon>
        <taxon>Adinetidae</taxon>
        <taxon>Adineta</taxon>
    </lineage>
</organism>